<dbReference type="EMBL" id="UYJE01008473">
    <property type="protein sequence ID" value="VDI64178.1"/>
    <property type="molecule type" value="Genomic_DNA"/>
</dbReference>
<dbReference type="OrthoDB" id="6052598at2759"/>
<name>A0A8B6GIC5_MYTGA</name>
<comment type="caution">
    <text evidence="2">The sequence shown here is derived from an EMBL/GenBank/DDBJ whole genome shotgun (WGS) entry which is preliminary data.</text>
</comment>
<evidence type="ECO:0000313" key="3">
    <source>
        <dbReference type="Proteomes" id="UP000596742"/>
    </source>
</evidence>
<gene>
    <name evidence="2" type="ORF">MGAL_10B010333</name>
</gene>
<dbReference type="InterPro" id="IPR035423">
    <property type="entry name" value="M60-like_N"/>
</dbReference>
<accession>A0A8B6GIC5</accession>
<proteinExistence type="predicted"/>
<dbReference type="PROSITE" id="PS51723">
    <property type="entry name" value="PEPTIDASE_M60"/>
    <property type="match status" value="1"/>
</dbReference>
<protein>
    <recommendedName>
        <fullName evidence="1">Peptidase M60 domain-containing protein</fullName>
    </recommendedName>
</protein>
<dbReference type="InterPro" id="IPR031161">
    <property type="entry name" value="Peptidase_M60_dom"/>
</dbReference>
<keyword evidence="3" id="KW-1185">Reference proteome</keyword>
<evidence type="ECO:0000259" key="1">
    <source>
        <dbReference type="PROSITE" id="PS51723"/>
    </source>
</evidence>
<feature type="domain" description="Peptidase M60" evidence="1">
    <location>
        <begin position="158"/>
        <end position="241"/>
    </location>
</feature>
<sequence length="241" mass="27266">MKDWKREILDGVDMVSFPGCVPGVIFVYGDNSQAILANKRGHVLCAAAINKQNEKINRLGGSIHNVVHLPEELYIKHKPHVVEMIQKLSPDNDHIPTRSKPIESHGAKKAAMLMCDIMLRDGLEGNVVLAEEIHEFPGRFENTPEVQSIELEFSSQTHKFHSTGCYLPDGTIMTLSWHKTKKPWNIIINLHGDELYNTDSTLGRWPKIRIKKELKTNELGNISSTPLNLQSIWRTDLFTVA</sequence>
<dbReference type="Pfam" id="PF17291">
    <property type="entry name" value="M60-like_N"/>
    <property type="match status" value="1"/>
</dbReference>
<evidence type="ECO:0000313" key="2">
    <source>
        <dbReference type="EMBL" id="VDI64178.1"/>
    </source>
</evidence>
<organism evidence="2 3">
    <name type="scientific">Mytilus galloprovincialis</name>
    <name type="common">Mediterranean mussel</name>
    <dbReference type="NCBI Taxonomy" id="29158"/>
    <lineage>
        <taxon>Eukaryota</taxon>
        <taxon>Metazoa</taxon>
        <taxon>Spiralia</taxon>
        <taxon>Lophotrochozoa</taxon>
        <taxon>Mollusca</taxon>
        <taxon>Bivalvia</taxon>
        <taxon>Autobranchia</taxon>
        <taxon>Pteriomorphia</taxon>
        <taxon>Mytilida</taxon>
        <taxon>Mytiloidea</taxon>
        <taxon>Mytilidae</taxon>
        <taxon>Mytilinae</taxon>
        <taxon>Mytilus</taxon>
    </lineage>
</organism>
<reference evidence="2" key="1">
    <citation type="submission" date="2018-11" db="EMBL/GenBank/DDBJ databases">
        <authorList>
            <person name="Alioto T."/>
            <person name="Alioto T."/>
        </authorList>
    </citation>
    <scope>NUCLEOTIDE SEQUENCE</scope>
</reference>
<dbReference type="Proteomes" id="UP000596742">
    <property type="component" value="Unassembled WGS sequence"/>
</dbReference>
<dbReference type="AlphaFoldDB" id="A0A8B6GIC5"/>